<accession>F3ZSQ9</accession>
<dbReference type="InterPro" id="IPR029492">
    <property type="entry name" value="DUF4435"/>
</dbReference>
<evidence type="ECO:0000313" key="3">
    <source>
        <dbReference type="EMBL" id="EGJ70933.1"/>
    </source>
</evidence>
<evidence type="ECO:0000259" key="2">
    <source>
        <dbReference type="Pfam" id="PF14491"/>
    </source>
</evidence>
<gene>
    <name evidence="3" type="ORF">Bcop_0716</name>
</gene>
<proteinExistence type="predicted"/>
<feature type="domain" description="DUF4435" evidence="2">
    <location>
        <begin position="28"/>
        <end position="274"/>
    </location>
</feature>
<keyword evidence="1" id="KW-0175">Coiled coil</keyword>
<keyword evidence="3" id="KW-0067">ATP-binding</keyword>
<name>F3ZSQ9_9BACE</name>
<dbReference type="HOGENOM" id="CLU_808550_0_0_10"/>
<dbReference type="Proteomes" id="UP000018439">
    <property type="component" value="Chromosome"/>
</dbReference>
<dbReference type="AlphaFoldDB" id="F3ZSQ9"/>
<keyword evidence="4" id="KW-1185">Reference proteome</keyword>
<feature type="coiled-coil region" evidence="1">
    <location>
        <begin position="278"/>
        <end position="305"/>
    </location>
</feature>
<dbReference type="Pfam" id="PF14491">
    <property type="entry name" value="DUF4435"/>
    <property type="match status" value="1"/>
</dbReference>
<organism evidence="3 4">
    <name type="scientific">Bacteroides coprosuis DSM 18011</name>
    <dbReference type="NCBI Taxonomy" id="679937"/>
    <lineage>
        <taxon>Bacteria</taxon>
        <taxon>Pseudomonadati</taxon>
        <taxon>Bacteroidota</taxon>
        <taxon>Bacteroidia</taxon>
        <taxon>Bacteroidales</taxon>
        <taxon>Bacteroidaceae</taxon>
        <taxon>Bacteroides</taxon>
    </lineage>
</organism>
<evidence type="ECO:0000256" key="1">
    <source>
        <dbReference type="SAM" id="Coils"/>
    </source>
</evidence>
<dbReference type="STRING" id="679937.Bcop_0716"/>
<protein>
    <submittedName>
        <fullName evidence="3">Putative ABC transporter ATP-binding protein</fullName>
    </submittedName>
</protein>
<reference evidence="3 4" key="1">
    <citation type="journal article" date="2011" name="Stand. Genomic Sci.">
        <title>Non-contiguous finished genome sequence of Bacteroides coprosuis type strain (PC139).</title>
        <authorList>
            <person name="Land M."/>
            <person name="Held B."/>
            <person name="Gronow S."/>
            <person name="Abt B."/>
            <person name="Lucas S."/>
            <person name="Del Rio T.G."/>
            <person name="Nolan M."/>
            <person name="Tice H."/>
            <person name="Cheng J.F."/>
            <person name="Pitluck S."/>
            <person name="Liolios K."/>
            <person name="Pagani I."/>
            <person name="Ivanova N."/>
            <person name="Mavromatis K."/>
            <person name="Mikhailova N."/>
            <person name="Pati A."/>
            <person name="Tapia R."/>
            <person name="Han C."/>
            <person name="Goodwin L."/>
            <person name="Chen A."/>
            <person name="Palaniappan K."/>
            <person name="Hauser L."/>
            <person name="Brambilla E.M."/>
            <person name="Rohde M."/>
            <person name="Goker M."/>
            <person name="Detter J.C."/>
            <person name="Woyke T."/>
            <person name="Bristow J."/>
            <person name="Eisen J.A."/>
            <person name="Markowitz V."/>
            <person name="Hugenholtz P."/>
            <person name="Kyrpides N.C."/>
            <person name="Klenk H.P."/>
            <person name="Lapidus A."/>
        </authorList>
    </citation>
    <scope>NUCLEOTIDE SEQUENCE [LARGE SCALE GENOMIC DNA]</scope>
    <source>
        <strain evidence="3 4">DSM 18011</strain>
    </source>
</reference>
<evidence type="ECO:0000313" key="4">
    <source>
        <dbReference type="Proteomes" id="UP000018439"/>
    </source>
</evidence>
<sequence>MALSLKGNLSSDYFKAAHKLYSKKERKQIVAYVESYDDVAFWRTLLEEFEDETKCFRVMLPSANTLTKGKKIVLMNSIKAENFGESLIACVDSDYDFLLQEATSVSKALNTNQYIFHTYAYAIENYFCFAESLHEVCVQATLNDKVIFDFERYLGEYSEIVYPLFLWTILFLRQRDTRAFPMYNFNNLTRVYSFQVNDPQKSLDRIKRKVEQKLSELERNYPQNIDLIPRLGKELESLGLIPQTTYLFIQGHHLFDQVVLKILRPVCSILRQQRERYIKRLAQHKTQYENELTSYQNSISDVEQALKKNFGFKNLFAYHWLRSDLKNFVDRIHDD</sequence>
<dbReference type="EMBL" id="CM001167">
    <property type="protein sequence ID" value="EGJ70933.1"/>
    <property type="molecule type" value="Genomic_DNA"/>
</dbReference>
<dbReference type="GO" id="GO:0005524">
    <property type="term" value="F:ATP binding"/>
    <property type="evidence" value="ECO:0007669"/>
    <property type="project" value="UniProtKB-KW"/>
</dbReference>
<dbReference type="OrthoDB" id="1091676at2"/>
<keyword evidence="3" id="KW-0547">Nucleotide-binding</keyword>
<dbReference type="eggNOG" id="COG1123">
    <property type="taxonomic scope" value="Bacteria"/>
</dbReference>